<keyword evidence="4" id="KW-1185">Reference proteome</keyword>
<sequence length="146" mass="16217">MTNTSLALVVKKTLAASPERVFNAWTHKEALKKWWGPKGVTCHEADIDLRVGGKYQIGNTLPDGNVVWIRGQFVAIETNKKLVYTWGTDAENSDLERVTVKFKPMGETTEVTVIHEKIATQALLEQHTQGWEGCLAGLAGYEFESA</sequence>
<dbReference type="CDD" id="cd07814">
    <property type="entry name" value="SRPBCC_CalC_Aha1-like"/>
    <property type="match status" value="1"/>
</dbReference>
<comment type="caution">
    <text evidence="3">The sequence shown here is derived from an EMBL/GenBank/DDBJ whole genome shotgun (WGS) entry which is preliminary data.</text>
</comment>
<comment type="similarity">
    <text evidence="1">Belongs to the AHA1 family.</text>
</comment>
<dbReference type="EMBL" id="JBHRYN010000012">
    <property type="protein sequence ID" value="MFC3702092.1"/>
    <property type="molecule type" value="Genomic_DNA"/>
</dbReference>
<accession>A0ABV7WSQ1</accession>
<dbReference type="Proteomes" id="UP001595710">
    <property type="component" value="Unassembled WGS sequence"/>
</dbReference>
<dbReference type="Pfam" id="PF08327">
    <property type="entry name" value="AHSA1"/>
    <property type="match status" value="1"/>
</dbReference>
<dbReference type="Gene3D" id="3.30.530.20">
    <property type="match status" value="1"/>
</dbReference>
<gene>
    <name evidence="3" type="ORF">ACFOND_10600</name>
</gene>
<dbReference type="InterPro" id="IPR023393">
    <property type="entry name" value="START-like_dom_sf"/>
</dbReference>
<evidence type="ECO:0000259" key="2">
    <source>
        <dbReference type="Pfam" id="PF08327"/>
    </source>
</evidence>
<dbReference type="SUPFAM" id="SSF55961">
    <property type="entry name" value="Bet v1-like"/>
    <property type="match status" value="1"/>
</dbReference>
<reference evidence="4" key="1">
    <citation type="journal article" date="2019" name="Int. J. Syst. Evol. Microbiol.">
        <title>The Global Catalogue of Microorganisms (GCM) 10K type strain sequencing project: providing services to taxonomists for standard genome sequencing and annotation.</title>
        <authorList>
            <consortium name="The Broad Institute Genomics Platform"/>
            <consortium name="The Broad Institute Genome Sequencing Center for Infectious Disease"/>
            <person name="Wu L."/>
            <person name="Ma J."/>
        </authorList>
    </citation>
    <scope>NUCLEOTIDE SEQUENCE [LARGE SCALE GENOMIC DNA]</scope>
    <source>
        <strain evidence="4">CECT 8288</strain>
    </source>
</reference>
<evidence type="ECO:0000313" key="3">
    <source>
        <dbReference type="EMBL" id="MFC3702092.1"/>
    </source>
</evidence>
<dbReference type="InterPro" id="IPR013538">
    <property type="entry name" value="ASHA1/2-like_C"/>
</dbReference>
<protein>
    <submittedName>
        <fullName evidence="3">SRPBCC domain-containing protein</fullName>
    </submittedName>
</protein>
<feature type="domain" description="Activator of Hsp90 ATPase homologue 1/2-like C-terminal" evidence="2">
    <location>
        <begin position="16"/>
        <end position="141"/>
    </location>
</feature>
<proteinExistence type="inferred from homology"/>
<name>A0ABV7WSQ1_9GAMM</name>
<organism evidence="3 4">
    <name type="scientific">Reinekea marina</name>
    <dbReference type="NCBI Taxonomy" id="1310421"/>
    <lineage>
        <taxon>Bacteria</taxon>
        <taxon>Pseudomonadati</taxon>
        <taxon>Pseudomonadota</taxon>
        <taxon>Gammaproteobacteria</taxon>
        <taxon>Oceanospirillales</taxon>
        <taxon>Saccharospirillaceae</taxon>
        <taxon>Reinekea</taxon>
    </lineage>
</organism>
<evidence type="ECO:0000256" key="1">
    <source>
        <dbReference type="ARBA" id="ARBA00006817"/>
    </source>
</evidence>
<evidence type="ECO:0000313" key="4">
    <source>
        <dbReference type="Proteomes" id="UP001595710"/>
    </source>
</evidence>
<dbReference type="RefSeq" id="WP_290281601.1">
    <property type="nucleotide sequence ID" value="NZ_JAUFQI010000001.1"/>
</dbReference>